<dbReference type="InterPro" id="IPR051675">
    <property type="entry name" value="Endo/Exo/Phosphatase_dom_1"/>
</dbReference>
<proteinExistence type="predicted"/>
<organism evidence="1 2">
    <name type="scientific">Sphingobacterium nematocida</name>
    <dbReference type="NCBI Taxonomy" id="1513896"/>
    <lineage>
        <taxon>Bacteria</taxon>
        <taxon>Pseudomonadati</taxon>
        <taxon>Bacteroidota</taxon>
        <taxon>Sphingobacteriia</taxon>
        <taxon>Sphingobacteriales</taxon>
        <taxon>Sphingobacteriaceae</taxon>
        <taxon>Sphingobacterium</taxon>
    </lineage>
</organism>
<evidence type="ECO:0000313" key="1">
    <source>
        <dbReference type="EMBL" id="SKB97455.1"/>
    </source>
</evidence>
<dbReference type="GO" id="GO:0015628">
    <property type="term" value="P:protein secretion by the type II secretion system"/>
    <property type="evidence" value="ECO:0007669"/>
    <property type="project" value="TreeGrafter"/>
</dbReference>
<dbReference type="RefSeq" id="WP_079644864.1">
    <property type="nucleotide sequence ID" value="NZ_FUZF01000017.1"/>
</dbReference>
<dbReference type="Pfam" id="PF12836">
    <property type="entry name" value="HHH_3"/>
    <property type="match status" value="2"/>
</dbReference>
<dbReference type="GO" id="GO:0015627">
    <property type="term" value="C:type II protein secretion system complex"/>
    <property type="evidence" value="ECO:0007669"/>
    <property type="project" value="TreeGrafter"/>
</dbReference>
<dbReference type="Gene3D" id="1.10.150.280">
    <property type="entry name" value="AF1531-like domain"/>
    <property type="match status" value="2"/>
</dbReference>
<dbReference type="PANTHER" id="PTHR21180">
    <property type="entry name" value="ENDONUCLEASE/EXONUCLEASE/PHOSPHATASE FAMILY DOMAIN-CONTAINING PROTEIN 1"/>
    <property type="match status" value="1"/>
</dbReference>
<sequence>MKGLFRYFELSLAEQRGFIALIIIVLCSLSVPYLYDAIRKEELLEHEVIIFKESDQDDKRHHRLSNGKNRDVYPKEIDMAEFDPNGLSVQQWNTLGLSVKQAQVIKNFEAKGGRFRKKEDLARIYSISDADYRRLSPYIRINSIEGREESRYVQEQNVGFSKNEKSVHLTKEIKESSIDIEKADSAEWVVLKGIGPVLANRIIKYRNALGGFTDIDQIAEVYGLPPETYALIKDKLYLQEGTVKKINVNKANAAELSRHPYISRKQAQWITNYREQHGFYKNLKSLETIELLNQEFLRKIGPYLEF</sequence>
<dbReference type="STRING" id="1513896.SAMN05660841_03394"/>
<protein>
    <submittedName>
        <fullName evidence="1">DNA uptake protein ComE</fullName>
    </submittedName>
</protein>
<dbReference type="OrthoDB" id="981124at2"/>
<dbReference type="Proteomes" id="UP000190150">
    <property type="component" value="Unassembled WGS sequence"/>
</dbReference>
<dbReference type="AlphaFoldDB" id="A0A1T5FMT3"/>
<gene>
    <name evidence="1" type="ORF">SAMN05660841_03394</name>
</gene>
<evidence type="ECO:0000313" key="2">
    <source>
        <dbReference type="Proteomes" id="UP000190150"/>
    </source>
</evidence>
<dbReference type="SUPFAM" id="SSF47781">
    <property type="entry name" value="RuvA domain 2-like"/>
    <property type="match status" value="3"/>
</dbReference>
<dbReference type="EMBL" id="FUZF01000017">
    <property type="protein sequence ID" value="SKB97455.1"/>
    <property type="molecule type" value="Genomic_DNA"/>
</dbReference>
<dbReference type="InterPro" id="IPR010994">
    <property type="entry name" value="RuvA_2-like"/>
</dbReference>
<name>A0A1T5FMT3_9SPHI</name>
<dbReference type="PANTHER" id="PTHR21180:SF32">
    <property type="entry name" value="ENDONUCLEASE_EXONUCLEASE_PHOSPHATASE FAMILY DOMAIN-CONTAINING PROTEIN 1"/>
    <property type="match status" value="1"/>
</dbReference>
<keyword evidence="2" id="KW-1185">Reference proteome</keyword>
<accession>A0A1T5FMT3</accession>
<reference evidence="2" key="1">
    <citation type="submission" date="2017-02" db="EMBL/GenBank/DDBJ databases">
        <authorList>
            <person name="Varghese N."/>
            <person name="Submissions S."/>
        </authorList>
    </citation>
    <scope>NUCLEOTIDE SEQUENCE [LARGE SCALE GENOMIC DNA]</scope>
    <source>
        <strain evidence="2">DSM 24091</strain>
    </source>
</reference>